<proteinExistence type="inferred from homology"/>
<keyword evidence="7 8" id="KW-0472">Membrane</keyword>
<feature type="transmembrane region" description="Helical" evidence="8">
    <location>
        <begin position="248"/>
        <end position="267"/>
    </location>
</feature>
<name>A0ABR2GSE0_9EUKA</name>
<evidence type="ECO:0000313" key="9">
    <source>
        <dbReference type="EMBL" id="KAK8836487.1"/>
    </source>
</evidence>
<evidence type="ECO:0000256" key="7">
    <source>
        <dbReference type="ARBA" id="ARBA00023136"/>
    </source>
</evidence>
<sequence>MEEQIDINNPLLSSKSSENISSYTKISLVDQSNSDAFNQNQKDEQEENQRFTKYSPLVTLLIFSIGPLANVGSLLFETISMFFISKRFGHIKDSYAIEILGFSGQYQNFLTVTGMFFGQCYITRMGSLIGAGQRDTAMHMTSDIIKLTILSTLIYCIPMYFVIKPFLKFVGTPDYMMEPTWQYNLFLLAFSLFSNLFSAEQSFILSIGRPILAAITCTIAKVLQGLILDPFFLFLCKVPTLLMKLSKVVTEVIFSILLFILIFRGKFSLKPSIRTFLSCKFSHETFKSLLYPIPFTFAFVTSLFPPMIILKAITDSAKQTGQSQAIGAVFAVFTQLINLNSAIPSMLTTSFMTTGTHAYASGNITRLKHLLYWSLAISLTISVSFSFVLVVFKRQIASLFISDDEELDIAEKMLPIPFYTSFLSGFVTIAMALLMIIGKPLLVLIPTVLSPFNLIITCIIMKKIFKNDYVKLMLSYNVSDILSFLIYIGMFIYAIIVVKKAEKEKADKDSIKSLNDQ</sequence>
<dbReference type="InterPro" id="IPR002528">
    <property type="entry name" value="MATE_fam"/>
</dbReference>
<dbReference type="Pfam" id="PF01554">
    <property type="entry name" value="MatE"/>
    <property type="match status" value="2"/>
</dbReference>
<feature type="transmembrane region" description="Helical" evidence="8">
    <location>
        <begin position="325"/>
        <end position="349"/>
    </location>
</feature>
<dbReference type="Proteomes" id="UP001470230">
    <property type="component" value="Unassembled WGS sequence"/>
</dbReference>
<comment type="caution">
    <text evidence="9">The sequence shown here is derived from an EMBL/GenBank/DDBJ whole genome shotgun (WGS) entry which is preliminary data.</text>
</comment>
<feature type="transmembrane region" description="Helical" evidence="8">
    <location>
        <begin position="481"/>
        <end position="498"/>
    </location>
</feature>
<dbReference type="EMBL" id="JAPFFF010000065">
    <property type="protein sequence ID" value="KAK8836487.1"/>
    <property type="molecule type" value="Genomic_DNA"/>
</dbReference>
<evidence type="ECO:0000256" key="8">
    <source>
        <dbReference type="SAM" id="Phobius"/>
    </source>
</evidence>
<feature type="transmembrane region" description="Helical" evidence="8">
    <location>
        <begin position="144"/>
        <end position="163"/>
    </location>
</feature>
<keyword evidence="4" id="KW-1003">Cell membrane</keyword>
<gene>
    <name evidence="9" type="ORF">M9Y10_037746</name>
</gene>
<keyword evidence="10" id="KW-1185">Reference proteome</keyword>
<feature type="transmembrane region" description="Helical" evidence="8">
    <location>
        <begin position="211"/>
        <end position="228"/>
    </location>
</feature>
<organism evidence="9 10">
    <name type="scientific">Tritrichomonas musculus</name>
    <dbReference type="NCBI Taxonomy" id="1915356"/>
    <lineage>
        <taxon>Eukaryota</taxon>
        <taxon>Metamonada</taxon>
        <taxon>Parabasalia</taxon>
        <taxon>Tritrichomonadida</taxon>
        <taxon>Tritrichomonadidae</taxon>
        <taxon>Tritrichomonas</taxon>
    </lineage>
</organism>
<evidence type="ECO:0000313" key="10">
    <source>
        <dbReference type="Proteomes" id="UP001470230"/>
    </source>
</evidence>
<feature type="transmembrane region" description="Helical" evidence="8">
    <location>
        <begin position="370"/>
        <end position="392"/>
    </location>
</feature>
<keyword evidence="3" id="KW-0813">Transport</keyword>
<keyword evidence="5 8" id="KW-0812">Transmembrane</keyword>
<evidence type="ECO:0000256" key="4">
    <source>
        <dbReference type="ARBA" id="ARBA00022475"/>
    </source>
</evidence>
<evidence type="ECO:0008006" key="11">
    <source>
        <dbReference type="Google" id="ProtNLM"/>
    </source>
</evidence>
<accession>A0ABR2GSE0</accession>
<evidence type="ECO:0000256" key="2">
    <source>
        <dbReference type="ARBA" id="ARBA00010199"/>
    </source>
</evidence>
<dbReference type="PANTHER" id="PTHR43549">
    <property type="entry name" value="MULTIDRUG RESISTANCE PROTEIN YPNP-RELATED"/>
    <property type="match status" value="1"/>
</dbReference>
<feature type="transmembrane region" description="Helical" evidence="8">
    <location>
        <begin position="416"/>
        <end position="434"/>
    </location>
</feature>
<feature type="transmembrane region" description="Helical" evidence="8">
    <location>
        <begin position="57"/>
        <end position="84"/>
    </location>
</feature>
<reference evidence="9 10" key="1">
    <citation type="submission" date="2024-04" db="EMBL/GenBank/DDBJ databases">
        <title>Tritrichomonas musculus Genome.</title>
        <authorList>
            <person name="Alves-Ferreira E."/>
            <person name="Grigg M."/>
            <person name="Lorenzi H."/>
            <person name="Galac M."/>
        </authorList>
    </citation>
    <scope>NUCLEOTIDE SEQUENCE [LARGE SCALE GENOMIC DNA]</scope>
    <source>
        <strain evidence="9 10">EAF2021</strain>
    </source>
</reference>
<comment type="subcellular location">
    <subcellularLocation>
        <location evidence="1">Cell membrane</location>
        <topology evidence="1">Multi-pass membrane protein</topology>
    </subcellularLocation>
</comment>
<feature type="transmembrane region" description="Helical" evidence="8">
    <location>
        <begin position="441"/>
        <end position="461"/>
    </location>
</feature>
<feature type="transmembrane region" description="Helical" evidence="8">
    <location>
        <begin position="183"/>
        <end position="199"/>
    </location>
</feature>
<keyword evidence="6 8" id="KW-1133">Transmembrane helix</keyword>
<comment type="similarity">
    <text evidence="2">Belongs to the multi antimicrobial extrusion (MATE) (TC 2.A.66.1) family.</text>
</comment>
<evidence type="ECO:0000256" key="6">
    <source>
        <dbReference type="ARBA" id="ARBA00022989"/>
    </source>
</evidence>
<evidence type="ECO:0000256" key="3">
    <source>
        <dbReference type="ARBA" id="ARBA00022448"/>
    </source>
</evidence>
<protein>
    <recommendedName>
        <fullName evidence="11">MatE family protein</fullName>
    </recommendedName>
</protein>
<dbReference type="InterPro" id="IPR052031">
    <property type="entry name" value="Membrane_Transporter-Flippase"/>
</dbReference>
<evidence type="ECO:0000256" key="1">
    <source>
        <dbReference type="ARBA" id="ARBA00004651"/>
    </source>
</evidence>
<dbReference type="PANTHER" id="PTHR43549:SF2">
    <property type="entry name" value="MULTIDRUG RESISTANCE PROTEIN NORM-RELATED"/>
    <property type="match status" value="1"/>
</dbReference>
<evidence type="ECO:0000256" key="5">
    <source>
        <dbReference type="ARBA" id="ARBA00022692"/>
    </source>
</evidence>
<feature type="transmembrane region" description="Helical" evidence="8">
    <location>
        <begin position="288"/>
        <end position="313"/>
    </location>
</feature>